<dbReference type="SUPFAM" id="SSF46579">
    <property type="entry name" value="Prefoldin"/>
    <property type="match status" value="1"/>
</dbReference>
<reference evidence="4 5" key="1">
    <citation type="submission" date="2021-02" db="EMBL/GenBank/DDBJ databases">
        <title>Plant Genome Project.</title>
        <authorList>
            <person name="Zhang R.-G."/>
        </authorList>
    </citation>
    <scope>NUCLEOTIDE SEQUENCE [LARGE SCALE GENOMIC DNA]</scope>
    <source>
        <tissue evidence="4">Leaves</tissue>
    </source>
</reference>
<feature type="compositionally biased region" description="Low complexity" evidence="3">
    <location>
        <begin position="176"/>
        <end position="192"/>
    </location>
</feature>
<dbReference type="PANTHER" id="PTHR12409:SF0">
    <property type="entry name" value="PREFOLDIN SUBUNIT 3"/>
    <property type="match status" value="1"/>
</dbReference>
<gene>
    <name evidence="4" type="ORF">JRO89_XSUnG0119600</name>
</gene>
<evidence type="ECO:0008006" key="6">
    <source>
        <dbReference type="Google" id="ProtNLM"/>
    </source>
</evidence>
<proteinExistence type="inferred from homology"/>
<dbReference type="CDD" id="cd23156">
    <property type="entry name" value="Prefoldin_3"/>
    <property type="match status" value="1"/>
</dbReference>
<dbReference type="InterPro" id="IPR009053">
    <property type="entry name" value="Prefoldin"/>
</dbReference>
<keyword evidence="2" id="KW-0143">Chaperone</keyword>
<dbReference type="PANTHER" id="PTHR12409">
    <property type="entry name" value="PREFOLDIN SUBUNIT 3"/>
    <property type="match status" value="1"/>
</dbReference>
<evidence type="ECO:0000256" key="2">
    <source>
        <dbReference type="ARBA" id="ARBA00023186"/>
    </source>
</evidence>
<comment type="similarity">
    <text evidence="1">Belongs to the prefoldin subunit alpha family.</text>
</comment>
<dbReference type="Pfam" id="PF02996">
    <property type="entry name" value="Prefoldin"/>
    <property type="match status" value="1"/>
</dbReference>
<protein>
    <recommendedName>
        <fullName evidence="6">Prefoldin subunit 3</fullName>
    </recommendedName>
</protein>
<dbReference type="Proteomes" id="UP000827721">
    <property type="component" value="Unassembled WGS sequence"/>
</dbReference>
<accession>A0ABQ8GYF2</accession>
<dbReference type="Gene3D" id="1.10.287.370">
    <property type="match status" value="1"/>
</dbReference>
<evidence type="ECO:0000313" key="5">
    <source>
        <dbReference type="Proteomes" id="UP000827721"/>
    </source>
</evidence>
<evidence type="ECO:0000313" key="4">
    <source>
        <dbReference type="EMBL" id="KAH7521078.1"/>
    </source>
</evidence>
<dbReference type="InterPro" id="IPR004127">
    <property type="entry name" value="Prefoldin_subunit_alpha"/>
</dbReference>
<name>A0ABQ8GYF2_9ROSI</name>
<sequence length="409" mass="45600">MGYSSQQSLYPTLDLKGTVLQNKGILTLKPLNINGSLWSKVLKADKANMIRRQRRRIWKQMRRRSIISMKRSSRDVTESTSKRSIYISVESRIKTLQKLVSNGNISIGGGGGGGGLELDRLFGETADYIKCLQMKSDRAHQKALTHCETLSVSSENLSFKSSLKKQSKSKKDQDMASTSIEATSSSSQTTTTAEERRGIPGAQFVEDVQTYLSQLGLDVNSALAFLQERLQQYKLVEMKLLAQQRDLQAKIPDIKKCLDVVATLQAKKGTGENGSAGHETYIVMLKAVDYVYLRPPKTVPAYLDCLEISKALVADFEISEGIYSQARLEDADSVCLWLGANVMLEYSCEEATALLQNNLDNAKASLEVLIADLQFLRDQVTITQVTIARVYNWDVHQRRIRQATAVKDS</sequence>
<comment type="caution">
    <text evidence="4">The sequence shown here is derived from an EMBL/GenBank/DDBJ whole genome shotgun (WGS) entry which is preliminary data.</text>
</comment>
<evidence type="ECO:0000256" key="1">
    <source>
        <dbReference type="ARBA" id="ARBA00010048"/>
    </source>
</evidence>
<organism evidence="4 5">
    <name type="scientific">Xanthoceras sorbifolium</name>
    <dbReference type="NCBI Taxonomy" id="99658"/>
    <lineage>
        <taxon>Eukaryota</taxon>
        <taxon>Viridiplantae</taxon>
        <taxon>Streptophyta</taxon>
        <taxon>Embryophyta</taxon>
        <taxon>Tracheophyta</taxon>
        <taxon>Spermatophyta</taxon>
        <taxon>Magnoliopsida</taxon>
        <taxon>eudicotyledons</taxon>
        <taxon>Gunneridae</taxon>
        <taxon>Pentapetalae</taxon>
        <taxon>rosids</taxon>
        <taxon>malvids</taxon>
        <taxon>Sapindales</taxon>
        <taxon>Sapindaceae</taxon>
        <taxon>Xanthoceroideae</taxon>
        <taxon>Xanthoceras</taxon>
    </lineage>
</organism>
<keyword evidence="5" id="KW-1185">Reference proteome</keyword>
<dbReference type="EMBL" id="JAFEMO010000294">
    <property type="protein sequence ID" value="KAH7521078.1"/>
    <property type="molecule type" value="Genomic_DNA"/>
</dbReference>
<evidence type="ECO:0000256" key="3">
    <source>
        <dbReference type="SAM" id="MobiDB-lite"/>
    </source>
</evidence>
<feature type="region of interest" description="Disordered" evidence="3">
    <location>
        <begin position="164"/>
        <end position="198"/>
    </location>
</feature>
<dbReference type="InterPro" id="IPR016655">
    <property type="entry name" value="PFD3"/>
</dbReference>